<comment type="subunit">
    <text evidence="3">Homodimer.</text>
</comment>
<dbReference type="InterPro" id="IPR001204">
    <property type="entry name" value="Phos_transporter"/>
</dbReference>
<dbReference type="GO" id="GO:0006814">
    <property type="term" value="P:sodium ion transport"/>
    <property type="evidence" value="ECO:0007669"/>
    <property type="project" value="UniProtKB-KW"/>
</dbReference>
<dbReference type="OrthoDB" id="260807at2759"/>
<dbReference type="GO" id="GO:0016324">
    <property type="term" value="C:apical plasma membrane"/>
    <property type="evidence" value="ECO:0007669"/>
    <property type="project" value="UniProtKB-SubCell"/>
</dbReference>
<dbReference type="GO" id="GO:0005315">
    <property type="term" value="F:phosphate transmembrane transporter activity"/>
    <property type="evidence" value="ECO:0007669"/>
    <property type="project" value="InterPro"/>
</dbReference>
<comment type="subcellular location">
    <subcellularLocation>
        <location evidence="1">Apical cell membrane</location>
        <topology evidence="1">Multi-pass membrane protein</topology>
    </subcellularLocation>
</comment>
<evidence type="ECO:0000256" key="15">
    <source>
        <dbReference type="ARBA" id="ARBA00023201"/>
    </source>
</evidence>
<evidence type="ECO:0000256" key="5">
    <source>
        <dbReference type="ARBA" id="ARBA00022475"/>
    </source>
</evidence>
<evidence type="ECO:0000313" key="21">
    <source>
        <dbReference type="Proteomes" id="UP000314294"/>
    </source>
</evidence>
<protein>
    <recommendedName>
        <fullName evidence="17">Sodium-dependent phosphate transporter 2</fullName>
    </recommendedName>
    <alternativeName>
        <fullName evidence="18">Solute carrier family 20 member 2</fullName>
    </alternativeName>
</protein>
<dbReference type="PANTHER" id="PTHR11101">
    <property type="entry name" value="PHOSPHATE TRANSPORTER"/>
    <property type="match status" value="1"/>
</dbReference>
<keyword evidence="7 19" id="KW-0812">Transmembrane</keyword>
<evidence type="ECO:0000256" key="9">
    <source>
        <dbReference type="ARBA" id="ARBA00022989"/>
    </source>
</evidence>
<evidence type="ECO:0000313" key="20">
    <source>
        <dbReference type="EMBL" id="TNN66580.1"/>
    </source>
</evidence>
<evidence type="ECO:0000256" key="2">
    <source>
        <dbReference type="ARBA" id="ARBA00009916"/>
    </source>
</evidence>
<evidence type="ECO:0000256" key="14">
    <source>
        <dbReference type="ARBA" id="ARBA00023180"/>
    </source>
</evidence>
<keyword evidence="8" id="KW-0769">Symport</keyword>
<accession>A0A4Z2HLY5</accession>
<dbReference type="EMBL" id="SRLO01000217">
    <property type="protein sequence ID" value="TNN66580.1"/>
    <property type="molecule type" value="Genomic_DNA"/>
</dbReference>
<keyword evidence="4" id="KW-0813">Transport</keyword>
<keyword evidence="12 19" id="KW-0472">Membrane</keyword>
<evidence type="ECO:0000256" key="12">
    <source>
        <dbReference type="ARBA" id="ARBA00023136"/>
    </source>
</evidence>
<dbReference type="Pfam" id="PF01384">
    <property type="entry name" value="PHO4"/>
    <property type="match status" value="1"/>
</dbReference>
<keyword evidence="15" id="KW-0739">Sodium transport</keyword>
<dbReference type="Proteomes" id="UP000314294">
    <property type="component" value="Unassembled WGS sequence"/>
</dbReference>
<reference evidence="20 21" key="1">
    <citation type="submission" date="2019-03" db="EMBL/GenBank/DDBJ databases">
        <title>First draft genome of Liparis tanakae, snailfish: a comprehensive survey of snailfish specific genes.</title>
        <authorList>
            <person name="Kim W."/>
            <person name="Song I."/>
            <person name="Jeong J.-H."/>
            <person name="Kim D."/>
            <person name="Kim S."/>
            <person name="Ryu S."/>
            <person name="Song J.Y."/>
            <person name="Lee S.K."/>
        </authorList>
    </citation>
    <scope>NUCLEOTIDE SEQUENCE [LARGE SCALE GENOMIC DNA]</scope>
    <source>
        <tissue evidence="20">Muscle</tissue>
    </source>
</reference>
<evidence type="ECO:0000256" key="3">
    <source>
        <dbReference type="ARBA" id="ARBA00011738"/>
    </source>
</evidence>
<evidence type="ECO:0000256" key="4">
    <source>
        <dbReference type="ARBA" id="ARBA00022448"/>
    </source>
</evidence>
<dbReference type="AlphaFoldDB" id="A0A4Z2HLY5"/>
<comment type="similarity">
    <text evidence="2">Belongs to the inorganic phosphate transporter (PiT) (TC 2.A.20) family.</text>
</comment>
<evidence type="ECO:0000256" key="8">
    <source>
        <dbReference type="ARBA" id="ARBA00022847"/>
    </source>
</evidence>
<gene>
    <name evidence="20" type="primary">SLC20A2_0</name>
    <name evidence="20" type="ORF">EYF80_023266</name>
</gene>
<keyword evidence="9 19" id="KW-1133">Transmembrane helix</keyword>
<evidence type="ECO:0000256" key="1">
    <source>
        <dbReference type="ARBA" id="ARBA00004424"/>
    </source>
</evidence>
<name>A0A4Z2HLY5_9TELE</name>
<keyword evidence="10" id="KW-0915">Sodium</keyword>
<evidence type="ECO:0000256" key="7">
    <source>
        <dbReference type="ARBA" id="ARBA00022692"/>
    </source>
</evidence>
<keyword evidence="5" id="KW-1003">Cell membrane</keyword>
<keyword evidence="11" id="KW-0406">Ion transport</keyword>
<dbReference type="GO" id="GO:0015293">
    <property type="term" value="F:symporter activity"/>
    <property type="evidence" value="ECO:0007669"/>
    <property type="project" value="UniProtKB-KW"/>
</dbReference>
<keyword evidence="14" id="KW-0325">Glycoprotein</keyword>
<evidence type="ECO:0000256" key="16">
    <source>
        <dbReference type="ARBA" id="ARBA00035083"/>
    </source>
</evidence>
<dbReference type="PANTHER" id="PTHR11101:SF83">
    <property type="entry name" value="SODIUM-DEPENDENT PHOSPHATE TRANSPORTER 2"/>
    <property type="match status" value="1"/>
</dbReference>
<evidence type="ECO:0000256" key="18">
    <source>
        <dbReference type="ARBA" id="ARBA00041753"/>
    </source>
</evidence>
<organism evidence="20 21">
    <name type="scientific">Liparis tanakae</name>
    <name type="common">Tanaka's snailfish</name>
    <dbReference type="NCBI Taxonomy" id="230148"/>
    <lineage>
        <taxon>Eukaryota</taxon>
        <taxon>Metazoa</taxon>
        <taxon>Chordata</taxon>
        <taxon>Craniata</taxon>
        <taxon>Vertebrata</taxon>
        <taxon>Euteleostomi</taxon>
        <taxon>Actinopterygii</taxon>
        <taxon>Neopterygii</taxon>
        <taxon>Teleostei</taxon>
        <taxon>Neoteleostei</taxon>
        <taxon>Acanthomorphata</taxon>
        <taxon>Eupercaria</taxon>
        <taxon>Perciformes</taxon>
        <taxon>Cottioidei</taxon>
        <taxon>Cottales</taxon>
        <taxon>Liparidae</taxon>
        <taxon>Liparis</taxon>
    </lineage>
</organism>
<comment type="caution">
    <text evidence="20">The sequence shown here is derived from an EMBL/GenBank/DDBJ whole genome shotgun (WGS) entry which is preliminary data.</text>
</comment>
<dbReference type="GO" id="GO:0035435">
    <property type="term" value="P:phosphate ion transmembrane transport"/>
    <property type="evidence" value="ECO:0007669"/>
    <property type="project" value="TreeGrafter"/>
</dbReference>
<evidence type="ECO:0000256" key="11">
    <source>
        <dbReference type="ARBA" id="ARBA00023065"/>
    </source>
</evidence>
<evidence type="ECO:0000256" key="17">
    <source>
        <dbReference type="ARBA" id="ARBA00039342"/>
    </source>
</evidence>
<sequence length="124" mass="13353">MHQSDNEARFGGEDRNVFRRGLVETTPGPQTPLDFVDLPNLVSGGTEGVSCSSGRIRAGARFNSGAKSLPVGSVVAVGWIRSKKAVDWHLFRNIFLAWFVTVPVAGLFSAAVMAVFVYGILPFV</sequence>
<evidence type="ECO:0000256" key="19">
    <source>
        <dbReference type="SAM" id="Phobius"/>
    </source>
</evidence>
<evidence type="ECO:0000256" key="10">
    <source>
        <dbReference type="ARBA" id="ARBA00023053"/>
    </source>
</evidence>
<evidence type="ECO:0000256" key="13">
    <source>
        <dbReference type="ARBA" id="ARBA00023170"/>
    </source>
</evidence>
<keyword evidence="13" id="KW-0675">Receptor</keyword>
<proteinExistence type="inferred from homology"/>
<comment type="catalytic activity">
    <reaction evidence="16">
        <text>2 Na(+)(out) + phosphate(out) = 2 Na(+)(in) + phosphate(in)</text>
        <dbReference type="Rhea" id="RHEA:71259"/>
        <dbReference type="ChEBI" id="CHEBI:29101"/>
        <dbReference type="ChEBI" id="CHEBI:43474"/>
    </reaction>
</comment>
<feature type="transmembrane region" description="Helical" evidence="19">
    <location>
        <begin position="94"/>
        <end position="121"/>
    </location>
</feature>
<evidence type="ECO:0000256" key="6">
    <source>
        <dbReference type="ARBA" id="ARBA00022592"/>
    </source>
</evidence>
<keyword evidence="21" id="KW-1185">Reference proteome</keyword>
<keyword evidence="6" id="KW-0592">Phosphate transport</keyword>